<dbReference type="RefSeq" id="WP_173040723.1">
    <property type="nucleotide sequence ID" value="NZ_AP022870.1"/>
</dbReference>
<reference evidence="3 4" key="1">
    <citation type="submission" date="2020-03" db="EMBL/GenBank/DDBJ databases">
        <title>Whole genome shotgun sequence of Phytohabitans flavus NBRC 107702.</title>
        <authorList>
            <person name="Komaki H."/>
            <person name="Tamura T."/>
        </authorList>
    </citation>
    <scope>NUCLEOTIDE SEQUENCE [LARGE SCALE GENOMIC DNA]</scope>
    <source>
        <strain evidence="3 4">NBRC 107702</strain>
    </source>
</reference>
<accession>A0A6F8Y3L5</accession>
<sequence length="293" mass="29531">MGIPSSAPRSPAVAFPDEPDDRSATRGTSTTLPADDLRGADRTVTYGGGDWVAPQDPPSTYRGDDRRGAGNAPATSGDDSPTTYRSAAAPRARAEAPATDWRAPAAAPGERRAAPGVERGIAEAPSRAAAPAADWRAPAPVAGSERAAAPASGRAAASAAGWRSSAAGAGRERGLGAAVRRVTNPDDLEDSYSRAPGGVFGAVVATLAWYAVPLLFFTVYTLFQGEKSQVLGALSGGLTRFGAALAVSLIVAVLLRWVSNTWRSVSVGLAAAVVGGGLSTVLLSAISGQPLGG</sequence>
<proteinExistence type="predicted"/>
<evidence type="ECO:0000313" key="4">
    <source>
        <dbReference type="Proteomes" id="UP000502508"/>
    </source>
</evidence>
<keyword evidence="2" id="KW-1133">Transmembrane helix</keyword>
<protein>
    <submittedName>
        <fullName evidence="3">Uncharacterized protein</fullName>
    </submittedName>
</protein>
<dbReference type="KEGG" id="pfla:Pflav_070330"/>
<dbReference type="AlphaFoldDB" id="A0A6F8Y3L5"/>
<evidence type="ECO:0000256" key="1">
    <source>
        <dbReference type="SAM" id="MobiDB-lite"/>
    </source>
</evidence>
<feature type="transmembrane region" description="Helical" evidence="2">
    <location>
        <begin position="199"/>
        <end position="223"/>
    </location>
</feature>
<feature type="transmembrane region" description="Helical" evidence="2">
    <location>
        <begin position="229"/>
        <end position="255"/>
    </location>
</feature>
<gene>
    <name evidence="3" type="ORF">Pflav_070330</name>
</gene>
<name>A0A6F8Y3L5_9ACTN</name>
<feature type="region of interest" description="Disordered" evidence="1">
    <location>
        <begin position="1"/>
        <end position="117"/>
    </location>
</feature>
<organism evidence="3 4">
    <name type="scientific">Phytohabitans flavus</name>
    <dbReference type="NCBI Taxonomy" id="1076124"/>
    <lineage>
        <taxon>Bacteria</taxon>
        <taxon>Bacillati</taxon>
        <taxon>Actinomycetota</taxon>
        <taxon>Actinomycetes</taxon>
        <taxon>Micromonosporales</taxon>
        <taxon>Micromonosporaceae</taxon>
    </lineage>
</organism>
<dbReference type="Proteomes" id="UP000502508">
    <property type="component" value="Chromosome"/>
</dbReference>
<feature type="transmembrane region" description="Helical" evidence="2">
    <location>
        <begin position="267"/>
        <end position="286"/>
    </location>
</feature>
<evidence type="ECO:0000313" key="3">
    <source>
        <dbReference type="EMBL" id="BCB80623.1"/>
    </source>
</evidence>
<keyword evidence="4" id="KW-1185">Reference proteome</keyword>
<reference evidence="3 4" key="2">
    <citation type="submission" date="2020-03" db="EMBL/GenBank/DDBJ databases">
        <authorList>
            <person name="Ichikawa N."/>
            <person name="Kimura A."/>
            <person name="Kitahashi Y."/>
            <person name="Uohara A."/>
        </authorList>
    </citation>
    <scope>NUCLEOTIDE SEQUENCE [LARGE SCALE GENOMIC DNA]</scope>
    <source>
        <strain evidence="3 4">NBRC 107702</strain>
    </source>
</reference>
<evidence type="ECO:0000256" key="2">
    <source>
        <dbReference type="SAM" id="Phobius"/>
    </source>
</evidence>
<feature type="compositionally biased region" description="Low complexity" evidence="1">
    <location>
        <begin position="81"/>
        <end position="108"/>
    </location>
</feature>
<keyword evidence="2" id="KW-0812">Transmembrane</keyword>
<dbReference type="EMBL" id="AP022870">
    <property type="protein sequence ID" value="BCB80623.1"/>
    <property type="molecule type" value="Genomic_DNA"/>
</dbReference>
<keyword evidence="2" id="KW-0472">Membrane</keyword>